<dbReference type="SMART" id="SM00388">
    <property type="entry name" value="HisKA"/>
    <property type="match status" value="1"/>
</dbReference>
<keyword evidence="13" id="KW-0472">Membrane</keyword>
<protein>
    <recommendedName>
        <fullName evidence="3">histidine kinase</fullName>
        <ecNumber evidence="3">2.7.13.3</ecNumber>
    </recommendedName>
</protein>
<dbReference type="InterPro" id="IPR003660">
    <property type="entry name" value="HAMP_dom"/>
</dbReference>
<comment type="subcellular location">
    <subcellularLocation>
        <location evidence="2">Cell membrane</location>
        <topology evidence="2">Multi-pass membrane protein</topology>
    </subcellularLocation>
</comment>
<dbReference type="InterPro" id="IPR036890">
    <property type="entry name" value="HATPase_C_sf"/>
</dbReference>
<dbReference type="Gene3D" id="3.30.565.10">
    <property type="entry name" value="Histidine kinase-like ATPase, C-terminal domain"/>
    <property type="match status" value="1"/>
</dbReference>
<proteinExistence type="predicted"/>
<evidence type="ECO:0000259" key="15">
    <source>
        <dbReference type="PROSITE" id="PS50109"/>
    </source>
</evidence>
<dbReference type="Proteomes" id="UP000002168">
    <property type="component" value="Chromosome"/>
</dbReference>
<keyword evidence="14" id="KW-0175">Coiled coil</keyword>
<reference evidence="17 18" key="1">
    <citation type="submission" date="2008-02" db="EMBL/GenBank/DDBJ databases">
        <title>Complete sequence of Shewanella woodyi ATCC 51908.</title>
        <authorList>
            <consortium name="US DOE Joint Genome Institute"/>
            <person name="Copeland A."/>
            <person name="Lucas S."/>
            <person name="Lapidus A."/>
            <person name="Glavina del Rio T."/>
            <person name="Dalin E."/>
            <person name="Tice H."/>
            <person name="Bruce D."/>
            <person name="Goodwin L."/>
            <person name="Pitluck S."/>
            <person name="Sims D."/>
            <person name="Brettin T."/>
            <person name="Detter J.C."/>
            <person name="Han C."/>
            <person name="Kuske C.R."/>
            <person name="Schmutz J."/>
            <person name="Larimer F."/>
            <person name="Land M."/>
            <person name="Hauser L."/>
            <person name="Kyrpides N."/>
            <person name="Lykidis A."/>
            <person name="Zhao J.-S."/>
            <person name="Richardson P."/>
        </authorList>
    </citation>
    <scope>NUCLEOTIDE SEQUENCE [LARGE SCALE GENOMIC DNA]</scope>
    <source>
        <strain evidence="18">ATCC 51908 / MS32</strain>
    </source>
</reference>
<dbReference type="Pfam" id="PF02518">
    <property type="entry name" value="HATPase_c"/>
    <property type="match status" value="1"/>
</dbReference>
<evidence type="ECO:0000313" key="17">
    <source>
        <dbReference type="EMBL" id="ACA87073.1"/>
    </source>
</evidence>
<dbReference type="HOGENOM" id="CLU_039400_0_0_6"/>
<dbReference type="CDD" id="cd00082">
    <property type="entry name" value="HisKA"/>
    <property type="match status" value="1"/>
</dbReference>
<evidence type="ECO:0000256" key="10">
    <source>
        <dbReference type="ARBA" id="ARBA00022840"/>
    </source>
</evidence>
<evidence type="ECO:0000256" key="14">
    <source>
        <dbReference type="SAM" id="Coils"/>
    </source>
</evidence>
<evidence type="ECO:0000256" key="12">
    <source>
        <dbReference type="ARBA" id="ARBA00023012"/>
    </source>
</evidence>
<keyword evidence="8" id="KW-0547">Nucleotide-binding</keyword>
<keyword evidence="6" id="KW-0808">Transferase</keyword>
<accession>B1KJ53</accession>
<comment type="catalytic activity">
    <reaction evidence="1">
        <text>ATP + protein L-histidine = ADP + protein N-phospho-L-histidine.</text>
        <dbReference type="EC" id="2.7.13.3"/>
    </reaction>
</comment>
<evidence type="ECO:0000256" key="5">
    <source>
        <dbReference type="ARBA" id="ARBA00022553"/>
    </source>
</evidence>
<dbReference type="SMART" id="SM00304">
    <property type="entry name" value="HAMP"/>
    <property type="match status" value="1"/>
</dbReference>
<feature type="domain" description="Histidine kinase" evidence="15">
    <location>
        <begin position="322"/>
        <end position="527"/>
    </location>
</feature>
<dbReference type="PROSITE" id="PS50885">
    <property type="entry name" value="HAMP"/>
    <property type="match status" value="1"/>
</dbReference>
<dbReference type="InterPro" id="IPR003661">
    <property type="entry name" value="HisK_dim/P_dom"/>
</dbReference>
<sequence length="536" mass="59735" precursor="true">MSIKRYLFLLFGALIILLGLSQLLISQYYKGELQNELSESSKALSQNLVKVLIDNVGSEQEFILGLDEVEIQETIVDIEEAEVDFKHDIEEMTREVDQLAEEIALLDKPEYGELDQKEREAFQALLSEKEKELKLHLKEMARHERDMSREQRINIAEARREAAMAYRERLHQAVSQIEIDAGSWLKDGNVVIVEPPAPPVFGDFDLQYSHDIRVPSHGTNDQLERFSESMLALILLTSFGALLMAYLLSHYISSPLTKLAKGHQKLGEGDLGFQVEEKGVKELKAILTGFNKMSRKLEKLSEKESRMAQQEQLAELGEVTRGIAHSLRNPLHTIGLLSESAIQADNSAEAAQQLKKIQHKIAMMDKSIQSLLTLSSNEVDRSTSVPLQAIIHDILLELSITGSRPKISFSESDKHYNVPGAESELRSILHGVIINAVEATPDDGEVSVSLDETSRAYHVIVKDTGCGILPEVRERICQPHVTTKTEGTGMGAYIAERLLNGHYGGELMFADNPGGGTVVTISFARTDNNNKRGDEE</sequence>
<dbReference type="PANTHER" id="PTHR45528:SF1">
    <property type="entry name" value="SENSOR HISTIDINE KINASE CPXA"/>
    <property type="match status" value="1"/>
</dbReference>
<name>B1KJ53_SHEWM</name>
<dbReference type="InterPro" id="IPR004358">
    <property type="entry name" value="Sig_transdc_His_kin-like_C"/>
</dbReference>
<dbReference type="SUPFAM" id="SSF55874">
    <property type="entry name" value="ATPase domain of HSP90 chaperone/DNA topoisomerase II/histidine kinase"/>
    <property type="match status" value="1"/>
</dbReference>
<keyword evidence="7" id="KW-0812">Transmembrane</keyword>
<dbReference type="RefSeq" id="WP_012325409.1">
    <property type="nucleotide sequence ID" value="NC_010506.1"/>
</dbReference>
<keyword evidence="11" id="KW-1133">Transmembrane helix</keyword>
<dbReference type="EC" id="2.7.13.3" evidence="3"/>
<evidence type="ECO:0000256" key="9">
    <source>
        <dbReference type="ARBA" id="ARBA00022777"/>
    </source>
</evidence>
<dbReference type="Gene3D" id="6.10.340.10">
    <property type="match status" value="1"/>
</dbReference>
<dbReference type="GO" id="GO:0005524">
    <property type="term" value="F:ATP binding"/>
    <property type="evidence" value="ECO:0007669"/>
    <property type="project" value="UniProtKB-KW"/>
</dbReference>
<dbReference type="AlphaFoldDB" id="B1KJ53"/>
<dbReference type="STRING" id="392500.Swoo_2798"/>
<dbReference type="SUPFAM" id="SSF158472">
    <property type="entry name" value="HAMP domain-like"/>
    <property type="match status" value="1"/>
</dbReference>
<dbReference type="GO" id="GO:0005886">
    <property type="term" value="C:plasma membrane"/>
    <property type="evidence" value="ECO:0007669"/>
    <property type="project" value="UniProtKB-SubCell"/>
</dbReference>
<keyword evidence="18" id="KW-1185">Reference proteome</keyword>
<dbReference type="SUPFAM" id="SSF47384">
    <property type="entry name" value="Homodimeric domain of signal transducing histidine kinase"/>
    <property type="match status" value="1"/>
</dbReference>
<dbReference type="Pfam" id="PF00672">
    <property type="entry name" value="HAMP"/>
    <property type="match status" value="1"/>
</dbReference>
<dbReference type="KEGG" id="swd:Swoo_2798"/>
<dbReference type="InterPro" id="IPR003594">
    <property type="entry name" value="HATPase_dom"/>
</dbReference>
<gene>
    <name evidence="17" type="ordered locus">Swoo_2798</name>
</gene>
<dbReference type="CDD" id="cd06225">
    <property type="entry name" value="HAMP"/>
    <property type="match status" value="1"/>
</dbReference>
<dbReference type="GO" id="GO:0000155">
    <property type="term" value="F:phosphorelay sensor kinase activity"/>
    <property type="evidence" value="ECO:0007669"/>
    <property type="project" value="InterPro"/>
</dbReference>
<dbReference type="eggNOG" id="COG4191">
    <property type="taxonomic scope" value="Bacteria"/>
</dbReference>
<keyword evidence="12" id="KW-0902">Two-component regulatory system</keyword>
<organism evidence="17 18">
    <name type="scientific">Shewanella woodyi (strain ATCC 51908 / MS32)</name>
    <dbReference type="NCBI Taxonomy" id="392500"/>
    <lineage>
        <taxon>Bacteria</taxon>
        <taxon>Pseudomonadati</taxon>
        <taxon>Pseudomonadota</taxon>
        <taxon>Gammaproteobacteria</taxon>
        <taxon>Alteromonadales</taxon>
        <taxon>Shewanellaceae</taxon>
        <taxon>Shewanella</taxon>
    </lineage>
</organism>
<evidence type="ECO:0000256" key="7">
    <source>
        <dbReference type="ARBA" id="ARBA00022692"/>
    </source>
</evidence>
<dbReference type="EMBL" id="CP000961">
    <property type="protein sequence ID" value="ACA87073.1"/>
    <property type="molecule type" value="Genomic_DNA"/>
</dbReference>
<feature type="coiled-coil region" evidence="14">
    <location>
        <begin position="82"/>
        <end position="146"/>
    </location>
</feature>
<dbReference type="PRINTS" id="PR00344">
    <property type="entry name" value="BCTRLSENSOR"/>
</dbReference>
<dbReference type="SMART" id="SM00387">
    <property type="entry name" value="HATPase_c"/>
    <property type="match status" value="1"/>
</dbReference>
<dbReference type="Gene3D" id="1.10.287.130">
    <property type="match status" value="1"/>
</dbReference>
<dbReference type="InterPro" id="IPR036097">
    <property type="entry name" value="HisK_dim/P_sf"/>
</dbReference>
<evidence type="ECO:0000256" key="2">
    <source>
        <dbReference type="ARBA" id="ARBA00004651"/>
    </source>
</evidence>
<feature type="domain" description="HAMP" evidence="16">
    <location>
        <begin position="250"/>
        <end position="302"/>
    </location>
</feature>
<evidence type="ECO:0000256" key="1">
    <source>
        <dbReference type="ARBA" id="ARBA00000085"/>
    </source>
</evidence>
<keyword evidence="4" id="KW-1003">Cell membrane</keyword>
<evidence type="ECO:0000256" key="6">
    <source>
        <dbReference type="ARBA" id="ARBA00022679"/>
    </source>
</evidence>
<keyword evidence="10" id="KW-0067">ATP-binding</keyword>
<dbReference type="PANTHER" id="PTHR45528">
    <property type="entry name" value="SENSOR HISTIDINE KINASE CPXA"/>
    <property type="match status" value="1"/>
</dbReference>
<evidence type="ECO:0000256" key="3">
    <source>
        <dbReference type="ARBA" id="ARBA00012438"/>
    </source>
</evidence>
<evidence type="ECO:0000256" key="11">
    <source>
        <dbReference type="ARBA" id="ARBA00022989"/>
    </source>
</evidence>
<evidence type="ECO:0000256" key="8">
    <source>
        <dbReference type="ARBA" id="ARBA00022741"/>
    </source>
</evidence>
<evidence type="ECO:0000256" key="13">
    <source>
        <dbReference type="ARBA" id="ARBA00023136"/>
    </source>
</evidence>
<evidence type="ECO:0000256" key="4">
    <source>
        <dbReference type="ARBA" id="ARBA00022475"/>
    </source>
</evidence>
<evidence type="ECO:0000259" key="16">
    <source>
        <dbReference type="PROSITE" id="PS50885"/>
    </source>
</evidence>
<dbReference type="InterPro" id="IPR005467">
    <property type="entry name" value="His_kinase_dom"/>
</dbReference>
<keyword evidence="9 17" id="KW-0418">Kinase</keyword>
<dbReference type="Pfam" id="PF00512">
    <property type="entry name" value="HisKA"/>
    <property type="match status" value="1"/>
</dbReference>
<evidence type="ECO:0000313" key="18">
    <source>
        <dbReference type="Proteomes" id="UP000002168"/>
    </source>
</evidence>
<dbReference type="InterPro" id="IPR050398">
    <property type="entry name" value="HssS/ArlS-like"/>
</dbReference>
<keyword evidence="5" id="KW-0597">Phosphoprotein</keyword>
<dbReference type="PROSITE" id="PS50109">
    <property type="entry name" value="HIS_KIN"/>
    <property type="match status" value="1"/>
</dbReference>